<dbReference type="Pfam" id="PF24924">
    <property type="entry name" value="DUF7745"/>
    <property type="match status" value="1"/>
</dbReference>
<comment type="caution">
    <text evidence="3">The sequence shown here is derived from an EMBL/GenBank/DDBJ whole genome shotgun (WGS) entry which is preliminary data.</text>
</comment>
<dbReference type="PANTHER" id="PTHR48154">
    <property type="entry name" value="PROTEIN, PUTATIVE-RELATED"/>
    <property type="match status" value="1"/>
</dbReference>
<dbReference type="InterPro" id="IPR056647">
    <property type="entry name" value="DUF7745"/>
</dbReference>
<keyword evidence="1" id="KW-1133">Transmembrane helix</keyword>
<dbReference type="EMBL" id="QJKJ01012143">
    <property type="protein sequence ID" value="RDX69356.1"/>
    <property type="molecule type" value="Genomic_DNA"/>
</dbReference>
<protein>
    <recommendedName>
        <fullName evidence="2">DUF7745 domain-containing protein</fullName>
    </recommendedName>
</protein>
<feature type="domain" description="DUF7745" evidence="2">
    <location>
        <begin position="92"/>
        <end position="181"/>
    </location>
</feature>
<reference evidence="3" key="1">
    <citation type="submission" date="2018-05" db="EMBL/GenBank/DDBJ databases">
        <title>Draft genome of Mucuna pruriens seed.</title>
        <authorList>
            <person name="Nnadi N.E."/>
            <person name="Vos R."/>
            <person name="Hasami M.H."/>
            <person name="Devisetty U.K."/>
            <person name="Aguiy J.C."/>
        </authorList>
    </citation>
    <scope>NUCLEOTIDE SEQUENCE [LARGE SCALE GENOMIC DNA]</scope>
    <source>
        <strain evidence="3">JCA_2017</strain>
    </source>
</reference>
<keyword evidence="1" id="KW-0812">Transmembrane</keyword>
<evidence type="ECO:0000259" key="2">
    <source>
        <dbReference type="Pfam" id="PF24924"/>
    </source>
</evidence>
<dbReference type="Proteomes" id="UP000257109">
    <property type="component" value="Unassembled WGS sequence"/>
</dbReference>
<organism evidence="3 4">
    <name type="scientific">Mucuna pruriens</name>
    <name type="common">Velvet bean</name>
    <name type="synonym">Dolichos pruriens</name>
    <dbReference type="NCBI Taxonomy" id="157652"/>
    <lineage>
        <taxon>Eukaryota</taxon>
        <taxon>Viridiplantae</taxon>
        <taxon>Streptophyta</taxon>
        <taxon>Embryophyta</taxon>
        <taxon>Tracheophyta</taxon>
        <taxon>Spermatophyta</taxon>
        <taxon>Magnoliopsida</taxon>
        <taxon>eudicotyledons</taxon>
        <taxon>Gunneridae</taxon>
        <taxon>Pentapetalae</taxon>
        <taxon>rosids</taxon>
        <taxon>fabids</taxon>
        <taxon>Fabales</taxon>
        <taxon>Fabaceae</taxon>
        <taxon>Papilionoideae</taxon>
        <taxon>50 kb inversion clade</taxon>
        <taxon>NPAAA clade</taxon>
        <taxon>indigoferoid/millettioid clade</taxon>
        <taxon>Phaseoleae</taxon>
        <taxon>Mucuna</taxon>
    </lineage>
</organism>
<feature type="non-terminal residue" evidence="3">
    <location>
        <position position="1"/>
    </location>
</feature>
<evidence type="ECO:0000256" key="1">
    <source>
        <dbReference type="SAM" id="Phobius"/>
    </source>
</evidence>
<keyword evidence="1" id="KW-0472">Membrane</keyword>
<gene>
    <name evidence="3" type="ORF">CR513_51541</name>
</gene>
<keyword evidence="4" id="KW-1185">Reference proteome</keyword>
<evidence type="ECO:0000313" key="3">
    <source>
        <dbReference type="EMBL" id="RDX69356.1"/>
    </source>
</evidence>
<evidence type="ECO:0000313" key="4">
    <source>
        <dbReference type="Proteomes" id="UP000257109"/>
    </source>
</evidence>
<dbReference type="AlphaFoldDB" id="A0A371ETQ0"/>
<proteinExistence type="predicted"/>
<sequence length="192" mass="22192">MVLEKGSNPNLDKSRLISHTDSSYTVICSFFFIVRIGLPYLLLVSDVTSKTLVATPIKARLVSVNLPGLVEPTPTLHSRVRQKKDSTSNFRTKDYIDLVAVDTFLAKKDRGENPVIVVLANTYYTLNYYYGKNGKGLRCCTPLLYLWMTAYLFHNKRRTAYPIKDHHWSWIKSMSRTKWTRCFDDSSKRTIR</sequence>
<dbReference type="PANTHER" id="PTHR48154:SF1">
    <property type="entry name" value="PROTEIN, PUTATIVE-RELATED"/>
    <property type="match status" value="1"/>
</dbReference>
<feature type="transmembrane region" description="Helical" evidence="1">
    <location>
        <begin position="24"/>
        <end position="43"/>
    </location>
</feature>
<name>A0A371ETQ0_MUCPR</name>
<accession>A0A371ETQ0</accession>